<evidence type="ECO:0000256" key="1">
    <source>
        <dbReference type="ARBA" id="ARBA00004651"/>
    </source>
</evidence>
<reference evidence="7 8" key="1">
    <citation type="submission" date="2024-03" db="EMBL/GenBank/DDBJ databases">
        <title>Draft genome sequence of Klenkia terrae.</title>
        <authorList>
            <person name="Duangmal K."/>
            <person name="Chantavorakit T."/>
        </authorList>
    </citation>
    <scope>NUCLEOTIDE SEQUENCE [LARGE SCALE GENOMIC DNA]</scope>
    <source>
        <strain evidence="7 8">JCM 17786</strain>
    </source>
</reference>
<evidence type="ECO:0000256" key="4">
    <source>
        <dbReference type="ARBA" id="ARBA00022989"/>
    </source>
</evidence>
<proteinExistence type="predicted"/>
<evidence type="ECO:0000313" key="8">
    <source>
        <dbReference type="Proteomes" id="UP001373496"/>
    </source>
</evidence>
<feature type="transmembrane region" description="Helical" evidence="6">
    <location>
        <begin position="240"/>
        <end position="258"/>
    </location>
</feature>
<keyword evidence="5 6" id="KW-0472">Membrane</keyword>
<accession>A0ABU8E737</accession>
<evidence type="ECO:0000256" key="6">
    <source>
        <dbReference type="SAM" id="Phobius"/>
    </source>
</evidence>
<dbReference type="InterPro" id="IPR019108">
    <property type="entry name" value="Caa3_assmbl_CtaG-rel"/>
</dbReference>
<keyword evidence="3 6" id="KW-0812">Transmembrane</keyword>
<evidence type="ECO:0000256" key="5">
    <source>
        <dbReference type="ARBA" id="ARBA00023136"/>
    </source>
</evidence>
<sequence length="295" mass="32513">MLTPHLDRTSVLPAIALVALVAYLLGVWTLRRRGMRWAWYRTASFVTGIGTVWLVTATQMAGYAMALFSVHMVQKMVLGVLSAALIMLGGPVSLAVRALPRRGRAVFLRAVLLRTLRSRAARVIANPAVSTALFIGSLYGIYFTELFDVLMRTWQGNLVMLVFFLSSGLIAFGGTFAIGPWPHRASFPMRLVELAAPGPLHAFFAVIVMMASRPLVHAFASPPADWDIDVMTDQLAAGNVVWGFGEVPTILAFTIVFWQWASSEDRRSPTADRRVEADLEAYNARLAELARSHPR</sequence>
<gene>
    <name evidence="7" type="ORF">UXQ13_09195</name>
</gene>
<feature type="transmembrane region" description="Helical" evidence="6">
    <location>
        <begin position="76"/>
        <end position="99"/>
    </location>
</feature>
<dbReference type="Pfam" id="PF09678">
    <property type="entry name" value="Caa3_CtaG"/>
    <property type="match status" value="1"/>
</dbReference>
<feature type="transmembrane region" description="Helical" evidence="6">
    <location>
        <begin position="12"/>
        <end position="30"/>
    </location>
</feature>
<feature type="transmembrane region" description="Helical" evidence="6">
    <location>
        <begin position="42"/>
        <end position="64"/>
    </location>
</feature>
<feature type="transmembrane region" description="Helical" evidence="6">
    <location>
        <begin position="154"/>
        <end position="179"/>
    </location>
</feature>
<keyword evidence="4 6" id="KW-1133">Transmembrane helix</keyword>
<name>A0ABU8E737_9ACTN</name>
<evidence type="ECO:0000256" key="3">
    <source>
        <dbReference type="ARBA" id="ARBA00022692"/>
    </source>
</evidence>
<comment type="subcellular location">
    <subcellularLocation>
        <location evidence="1">Cell membrane</location>
        <topology evidence="1">Multi-pass membrane protein</topology>
    </subcellularLocation>
</comment>
<feature type="transmembrane region" description="Helical" evidence="6">
    <location>
        <begin position="120"/>
        <end position="142"/>
    </location>
</feature>
<keyword evidence="2" id="KW-1003">Cell membrane</keyword>
<dbReference type="RefSeq" id="WP_225232423.1">
    <property type="nucleotide sequence ID" value="NZ_JBAPLV010000008.1"/>
</dbReference>
<protein>
    <submittedName>
        <fullName evidence="7">Cytochrome c oxidase assembly protein</fullName>
    </submittedName>
</protein>
<dbReference type="EMBL" id="JBAPLV010000008">
    <property type="protein sequence ID" value="MEI4278639.1"/>
    <property type="molecule type" value="Genomic_DNA"/>
</dbReference>
<evidence type="ECO:0000256" key="2">
    <source>
        <dbReference type="ARBA" id="ARBA00022475"/>
    </source>
</evidence>
<dbReference type="Proteomes" id="UP001373496">
    <property type="component" value="Unassembled WGS sequence"/>
</dbReference>
<keyword evidence="8" id="KW-1185">Reference proteome</keyword>
<organism evidence="7 8">
    <name type="scientific">Klenkia terrae</name>
    <dbReference type="NCBI Taxonomy" id="1052259"/>
    <lineage>
        <taxon>Bacteria</taxon>
        <taxon>Bacillati</taxon>
        <taxon>Actinomycetota</taxon>
        <taxon>Actinomycetes</taxon>
        <taxon>Geodermatophilales</taxon>
        <taxon>Geodermatophilaceae</taxon>
        <taxon>Klenkia</taxon>
    </lineage>
</organism>
<comment type="caution">
    <text evidence="7">The sequence shown here is derived from an EMBL/GenBank/DDBJ whole genome shotgun (WGS) entry which is preliminary data.</text>
</comment>
<evidence type="ECO:0000313" key="7">
    <source>
        <dbReference type="EMBL" id="MEI4278639.1"/>
    </source>
</evidence>
<feature type="transmembrane region" description="Helical" evidence="6">
    <location>
        <begin position="200"/>
        <end position="220"/>
    </location>
</feature>